<dbReference type="SUPFAM" id="SSF103481">
    <property type="entry name" value="Multidrug resistance efflux transporter EmrE"/>
    <property type="match status" value="1"/>
</dbReference>
<organism evidence="3 4">
    <name type="scientific">Ferroglobus placidus (strain DSM 10642 / AEDII12DO)</name>
    <dbReference type="NCBI Taxonomy" id="589924"/>
    <lineage>
        <taxon>Archaea</taxon>
        <taxon>Methanobacteriati</taxon>
        <taxon>Methanobacteriota</taxon>
        <taxon>Archaeoglobi</taxon>
        <taxon>Archaeoglobales</taxon>
        <taxon>Archaeoglobaceae</taxon>
        <taxon>Ferroglobus</taxon>
    </lineage>
</organism>
<dbReference type="InterPro" id="IPR037185">
    <property type="entry name" value="EmrE-like"/>
</dbReference>
<feature type="domain" description="EamA" evidence="2">
    <location>
        <begin position="130"/>
        <end position="256"/>
    </location>
</feature>
<feature type="domain" description="EamA" evidence="2">
    <location>
        <begin position="2"/>
        <end position="122"/>
    </location>
</feature>
<dbReference type="PANTHER" id="PTHR22911:SF79">
    <property type="entry name" value="MOBA-LIKE NTP TRANSFERASE DOMAIN-CONTAINING PROTEIN"/>
    <property type="match status" value="1"/>
</dbReference>
<accession>D3S1X9</accession>
<keyword evidence="1" id="KW-1133">Transmembrane helix</keyword>
<evidence type="ECO:0000259" key="2">
    <source>
        <dbReference type="Pfam" id="PF00892"/>
    </source>
</evidence>
<feature type="transmembrane region" description="Helical" evidence="1">
    <location>
        <begin position="184"/>
        <end position="202"/>
    </location>
</feature>
<dbReference type="eggNOG" id="arCOG00274">
    <property type="taxonomic scope" value="Archaea"/>
</dbReference>
<feature type="transmembrane region" description="Helical" evidence="1">
    <location>
        <begin position="103"/>
        <end position="125"/>
    </location>
</feature>
<keyword evidence="4" id="KW-1185">Reference proteome</keyword>
<evidence type="ECO:0000313" key="3">
    <source>
        <dbReference type="EMBL" id="ADC64436.1"/>
    </source>
</evidence>
<dbReference type="GO" id="GO:0016020">
    <property type="term" value="C:membrane"/>
    <property type="evidence" value="ECO:0007669"/>
    <property type="project" value="InterPro"/>
</dbReference>
<dbReference type="PaxDb" id="589924-Ferp_0254"/>
<feature type="transmembrane region" description="Helical" evidence="1">
    <location>
        <begin position="78"/>
        <end position="96"/>
    </location>
</feature>
<dbReference type="InterPro" id="IPR000620">
    <property type="entry name" value="EamA_dom"/>
</dbReference>
<evidence type="ECO:0000313" key="4">
    <source>
        <dbReference type="Proteomes" id="UP000002613"/>
    </source>
</evidence>
<feature type="transmembrane region" description="Helical" evidence="1">
    <location>
        <begin position="131"/>
        <end position="149"/>
    </location>
</feature>
<proteinExistence type="predicted"/>
<dbReference type="AlphaFoldDB" id="D3S1X9"/>
<feature type="transmembrane region" description="Helical" evidence="1">
    <location>
        <begin position="24"/>
        <end position="44"/>
    </location>
</feature>
<dbReference type="EMBL" id="CP001899">
    <property type="protein sequence ID" value="ADC64436.1"/>
    <property type="molecule type" value="Genomic_DNA"/>
</dbReference>
<reference evidence="4" key="1">
    <citation type="submission" date="2010-02" db="EMBL/GenBank/DDBJ databases">
        <title>Complete sequence of Ferroglobus placidus DSM 10642.</title>
        <authorList>
            <consortium name="US DOE Joint Genome Institute"/>
            <person name="Lucas S."/>
            <person name="Copeland A."/>
            <person name="Lapidus A."/>
            <person name="Cheng J.-F."/>
            <person name="Bruce D."/>
            <person name="Goodwin L."/>
            <person name="Pitluck S."/>
            <person name="Saunders E."/>
            <person name="Brettin T."/>
            <person name="Detter J.C."/>
            <person name="Han C."/>
            <person name="Tapia R."/>
            <person name="Larimer F."/>
            <person name="Land M."/>
            <person name="Hauser L."/>
            <person name="Kyrpides N."/>
            <person name="Ivanova N."/>
            <person name="Holmes D."/>
            <person name="Lovley D."/>
            <person name="Kyrpides N."/>
            <person name="Anderson I.J."/>
            <person name="Woyke T."/>
        </authorList>
    </citation>
    <scope>NUCLEOTIDE SEQUENCE [LARGE SCALE GENOMIC DNA]</scope>
    <source>
        <strain evidence="4">DSM 10642 / AEDII12DO</strain>
    </source>
</reference>
<gene>
    <name evidence="3" type="ordered locus">Ferp_0254</name>
</gene>
<dbReference type="Proteomes" id="UP000002613">
    <property type="component" value="Chromosome"/>
</dbReference>
<keyword evidence="1" id="KW-0812">Transmembrane</keyword>
<evidence type="ECO:0000256" key="1">
    <source>
        <dbReference type="SAM" id="Phobius"/>
    </source>
</evidence>
<protein>
    <recommendedName>
        <fullName evidence="2">EamA domain-containing protein</fullName>
    </recommendedName>
</protein>
<dbReference type="Pfam" id="PF00892">
    <property type="entry name" value="EamA"/>
    <property type="match status" value="2"/>
</dbReference>
<feature type="transmembrane region" description="Helical" evidence="1">
    <location>
        <begin position="56"/>
        <end position="72"/>
    </location>
</feature>
<name>D3S1X9_FERPA</name>
<reference evidence="3 4" key="2">
    <citation type="journal article" date="2011" name="Stand. Genomic Sci.">
        <title>Complete genome sequence of Ferroglobus placidus AEDII12DO.</title>
        <authorList>
            <person name="Anderson I."/>
            <person name="Risso C."/>
            <person name="Holmes D."/>
            <person name="Lucas S."/>
            <person name="Copeland A."/>
            <person name="Lapidus A."/>
            <person name="Cheng J.F."/>
            <person name="Bruce D."/>
            <person name="Goodwin L."/>
            <person name="Pitluck S."/>
            <person name="Saunders E."/>
            <person name="Brettin T."/>
            <person name="Detter J.C."/>
            <person name="Han C."/>
            <person name="Tapia R."/>
            <person name="Larimer F."/>
            <person name="Land M."/>
            <person name="Hauser L."/>
            <person name="Woyke T."/>
            <person name="Lovley D."/>
            <person name="Kyrpides N."/>
            <person name="Ivanova N."/>
        </authorList>
    </citation>
    <scope>NUCLEOTIDE SEQUENCE [LARGE SCALE GENOMIC DNA]</scope>
    <source>
        <strain evidence="4">DSM 10642 / AEDII12DO</strain>
    </source>
</reference>
<dbReference type="KEGG" id="fpl:Ferp_0254"/>
<dbReference type="PANTHER" id="PTHR22911">
    <property type="entry name" value="ACYL-MALONYL CONDENSING ENZYME-RELATED"/>
    <property type="match status" value="1"/>
</dbReference>
<keyword evidence="1" id="KW-0472">Membrane</keyword>
<sequence length="268" mass="29574">MAVLISAILMGTLPYFVKNIELHPFSITFLRVFFGLIFVSFFMLILREKPKISKRLFLLGVINTGVVAFYISAISMLYAAFAALLLYMAPVYISAYKLLRGEISLISLSVTFLGVSGLFLMLYPFGEANVGVIFGFLSGLFYALLFAYLRKLRKDYSSLQITFSNLLVGAVLLSPFSLNVHGFKLIYVFLGLIPTAIPFVLLSYGMRFVKEERGAVIALIEPVVASFIGYSIFGEVLNSRQLVGAAIILLASFVSTLDKEGEKDVAEG</sequence>
<dbReference type="HOGENOM" id="CLU_033863_9_1_2"/>
<feature type="transmembrane region" description="Helical" evidence="1">
    <location>
        <begin position="161"/>
        <end position="178"/>
    </location>
</feature>